<dbReference type="PROSITE" id="PS00678">
    <property type="entry name" value="WD_REPEATS_1"/>
    <property type="match status" value="1"/>
</dbReference>
<name>A0ABQ6M4G2_9STRA</name>
<dbReference type="SUPFAM" id="SSF50978">
    <property type="entry name" value="WD40 repeat-like"/>
    <property type="match status" value="1"/>
</dbReference>
<dbReference type="InterPro" id="IPR019775">
    <property type="entry name" value="WD40_repeat_CS"/>
</dbReference>
<dbReference type="InterPro" id="IPR015943">
    <property type="entry name" value="WD40/YVTN_repeat-like_dom_sf"/>
</dbReference>
<keyword evidence="6" id="KW-1185">Reference proteome</keyword>
<dbReference type="PROSITE" id="PS50294">
    <property type="entry name" value="WD_REPEATS_REGION"/>
    <property type="match status" value="1"/>
</dbReference>
<evidence type="ECO:0008006" key="7">
    <source>
        <dbReference type="Google" id="ProtNLM"/>
    </source>
</evidence>
<gene>
    <name evidence="5" type="ORF">TeGR_g6132</name>
</gene>
<evidence type="ECO:0000313" key="6">
    <source>
        <dbReference type="Proteomes" id="UP001165060"/>
    </source>
</evidence>
<organism evidence="5 6">
    <name type="scientific">Tetraparma gracilis</name>
    <dbReference type="NCBI Taxonomy" id="2962635"/>
    <lineage>
        <taxon>Eukaryota</taxon>
        <taxon>Sar</taxon>
        <taxon>Stramenopiles</taxon>
        <taxon>Ochrophyta</taxon>
        <taxon>Bolidophyceae</taxon>
        <taxon>Parmales</taxon>
        <taxon>Triparmaceae</taxon>
        <taxon>Tetraparma</taxon>
    </lineage>
</organism>
<feature type="region of interest" description="Disordered" evidence="4">
    <location>
        <begin position="1"/>
        <end position="24"/>
    </location>
</feature>
<protein>
    <recommendedName>
        <fullName evidence="7">WD40-repeat-containing domain protein</fullName>
    </recommendedName>
</protein>
<sequence>MTSLASAPAPPPPPPTHPTPRLRVDFPSHRGPLLCVSRPPPSLPPSLLLSSGEDRSVRLWDVRTPDRTRPHRCVLLKEEAPSVAFDPSPDPSCLVYSGLADGSILVHDLRYLRESPSAPLVTVPVLTVPPNHHGCGDDEVNRLVVARFTHKNGTAADSSLLYVTDDPTYNRLAHLPPSLVTALAVRPSPPGSRSLDFATGGTDCAIHLHDGAKGGAGRPMCSVKVLPYEDGDAGGRSFNPPHVHALSFSETKGLLAAGAGDATVRLYEVTRGKKGRGLHQSAVLTAHSTPVNSVAFHGDLLLSSSNGGLVCAHDMNSGQVKRAVQHGRGINQVEGGAGDGGWCWVAGESLTLYVLD</sequence>
<comment type="caution">
    <text evidence="5">The sequence shown here is derived from an EMBL/GenBank/DDBJ whole genome shotgun (WGS) entry which is preliminary data.</text>
</comment>
<keyword evidence="2" id="KW-0677">Repeat</keyword>
<dbReference type="Gene3D" id="2.130.10.10">
    <property type="entry name" value="YVTN repeat-like/Quinoprotein amine dehydrogenase"/>
    <property type="match status" value="2"/>
</dbReference>
<keyword evidence="1 3" id="KW-0853">WD repeat</keyword>
<dbReference type="Pfam" id="PF00400">
    <property type="entry name" value="WD40"/>
    <property type="match status" value="3"/>
</dbReference>
<proteinExistence type="predicted"/>
<dbReference type="PROSITE" id="PS50082">
    <property type="entry name" value="WD_REPEATS_2"/>
    <property type="match status" value="1"/>
</dbReference>
<dbReference type="InterPro" id="IPR042453">
    <property type="entry name" value="WDR53"/>
</dbReference>
<dbReference type="InterPro" id="IPR001680">
    <property type="entry name" value="WD40_rpt"/>
</dbReference>
<evidence type="ECO:0000256" key="2">
    <source>
        <dbReference type="ARBA" id="ARBA00022737"/>
    </source>
</evidence>
<dbReference type="PANTHER" id="PTHR44666:SF1">
    <property type="entry name" value="WD REPEAT-CONTAINING PROTEIN 53"/>
    <property type="match status" value="1"/>
</dbReference>
<feature type="compositionally biased region" description="Pro residues" evidence="4">
    <location>
        <begin position="8"/>
        <end position="18"/>
    </location>
</feature>
<dbReference type="PANTHER" id="PTHR44666">
    <property type="entry name" value="WD REPEAT-CONTAINING PROTEIN 53"/>
    <property type="match status" value="1"/>
</dbReference>
<dbReference type="Proteomes" id="UP001165060">
    <property type="component" value="Unassembled WGS sequence"/>
</dbReference>
<feature type="repeat" description="WD" evidence="3">
    <location>
        <begin position="26"/>
        <end position="70"/>
    </location>
</feature>
<dbReference type="EMBL" id="BRYB01001153">
    <property type="protein sequence ID" value="GMI19265.1"/>
    <property type="molecule type" value="Genomic_DNA"/>
</dbReference>
<evidence type="ECO:0000256" key="4">
    <source>
        <dbReference type="SAM" id="MobiDB-lite"/>
    </source>
</evidence>
<reference evidence="5 6" key="1">
    <citation type="journal article" date="2023" name="Commun. Biol.">
        <title>Genome analysis of Parmales, the sister group of diatoms, reveals the evolutionary specialization of diatoms from phago-mixotrophs to photoautotrophs.</title>
        <authorList>
            <person name="Ban H."/>
            <person name="Sato S."/>
            <person name="Yoshikawa S."/>
            <person name="Yamada K."/>
            <person name="Nakamura Y."/>
            <person name="Ichinomiya M."/>
            <person name="Sato N."/>
            <person name="Blanc-Mathieu R."/>
            <person name="Endo H."/>
            <person name="Kuwata A."/>
            <person name="Ogata H."/>
        </authorList>
    </citation>
    <scope>NUCLEOTIDE SEQUENCE [LARGE SCALE GENOMIC DNA]</scope>
</reference>
<evidence type="ECO:0000313" key="5">
    <source>
        <dbReference type="EMBL" id="GMI19265.1"/>
    </source>
</evidence>
<dbReference type="SMART" id="SM00320">
    <property type="entry name" value="WD40"/>
    <property type="match status" value="5"/>
</dbReference>
<accession>A0ABQ6M4G2</accession>
<dbReference type="InterPro" id="IPR036322">
    <property type="entry name" value="WD40_repeat_dom_sf"/>
</dbReference>
<evidence type="ECO:0000256" key="3">
    <source>
        <dbReference type="PROSITE-ProRule" id="PRU00221"/>
    </source>
</evidence>
<evidence type="ECO:0000256" key="1">
    <source>
        <dbReference type="ARBA" id="ARBA00022574"/>
    </source>
</evidence>